<keyword evidence="2" id="KW-0423">Lactose metabolism</keyword>
<dbReference type="InterPro" id="IPR051812">
    <property type="entry name" value="SPI_LacAB/RpiB"/>
</dbReference>
<accession>A0A940P602</accession>
<name>A0A940P602_9ENTE</name>
<dbReference type="GO" id="GO:0016861">
    <property type="term" value="F:intramolecular oxidoreductase activity, interconverting aldoses and ketoses"/>
    <property type="evidence" value="ECO:0007669"/>
    <property type="project" value="UniProtKB-ARBA"/>
</dbReference>
<dbReference type="NCBIfam" id="TIGR00689">
    <property type="entry name" value="rpiB_lacA_lacB"/>
    <property type="match status" value="1"/>
</dbReference>
<evidence type="ECO:0000313" key="5">
    <source>
        <dbReference type="EMBL" id="MBP1042244.1"/>
    </source>
</evidence>
<dbReference type="EMBL" id="JAEEGA010000009">
    <property type="protein sequence ID" value="MBP1042244.1"/>
    <property type="molecule type" value="Genomic_DNA"/>
</dbReference>
<reference evidence="5" key="1">
    <citation type="submission" date="2020-12" db="EMBL/GenBank/DDBJ databases">
        <title>Vagococcus allomyrinae sp. nov. and Enterococcus lavae sp. nov., isolated from the larvae of Allomyrina dichotoma.</title>
        <authorList>
            <person name="Lee S.D."/>
        </authorList>
    </citation>
    <scope>NUCLEOTIDE SEQUENCE</scope>
    <source>
        <strain evidence="5">BWB3-3</strain>
    </source>
</reference>
<dbReference type="Gene3D" id="3.40.1400.10">
    <property type="entry name" value="Sugar-phosphate isomerase, RpiB/LacA/LacB"/>
    <property type="match status" value="1"/>
</dbReference>
<dbReference type="PANTHER" id="PTHR43732">
    <property type="entry name" value="RIBOSE 5-PHOSPHATE ISOMERASE-RELATED"/>
    <property type="match status" value="1"/>
</dbReference>
<organism evidence="5 6">
    <name type="scientific">Vagococcus allomyrinae</name>
    <dbReference type="NCBI Taxonomy" id="2794353"/>
    <lineage>
        <taxon>Bacteria</taxon>
        <taxon>Bacillati</taxon>
        <taxon>Bacillota</taxon>
        <taxon>Bacilli</taxon>
        <taxon>Lactobacillales</taxon>
        <taxon>Enterococcaceae</taxon>
        <taxon>Vagococcus</taxon>
    </lineage>
</organism>
<sequence>MKIGIGSDHAGYQLKERVLKEVSLAGMEWVDIGCETDQVKSSHVLTAEEMSRLVLAGDLDLGILVCGTGIGMSLVANRHPGIRAAVANDVYSAIKSKEHNHANILCIGARVLGVEQAELVIESWLQTTPDQAYQEIVESLDR</sequence>
<dbReference type="Pfam" id="PF02502">
    <property type="entry name" value="LacAB_rpiB"/>
    <property type="match status" value="1"/>
</dbReference>
<gene>
    <name evidence="5" type="ORF">I6N95_14590</name>
</gene>
<dbReference type="SUPFAM" id="SSF89623">
    <property type="entry name" value="Ribose/Galactose isomerase RpiB/AlsB"/>
    <property type="match status" value="1"/>
</dbReference>
<feature type="active site" description="Proton donor" evidence="4">
    <location>
        <position position="99"/>
    </location>
</feature>
<dbReference type="AlphaFoldDB" id="A0A940P602"/>
<evidence type="ECO:0000256" key="4">
    <source>
        <dbReference type="PIRSR" id="PIRSR005384-1"/>
    </source>
</evidence>
<keyword evidence="6" id="KW-1185">Reference proteome</keyword>
<dbReference type="NCBIfam" id="NF004051">
    <property type="entry name" value="PRK05571.1"/>
    <property type="match status" value="1"/>
</dbReference>
<comment type="similarity">
    <text evidence="1">Belongs to the LacAB/RpiB family.</text>
</comment>
<dbReference type="RefSeq" id="WP_209529241.1">
    <property type="nucleotide sequence ID" value="NZ_JAEEGA010000009.1"/>
</dbReference>
<evidence type="ECO:0000256" key="1">
    <source>
        <dbReference type="ARBA" id="ARBA00008754"/>
    </source>
</evidence>
<evidence type="ECO:0000256" key="2">
    <source>
        <dbReference type="ARBA" id="ARBA00022736"/>
    </source>
</evidence>
<protein>
    <submittedName>
        <fullName evidence="5">RpiB/LacA/LacB family sugar-phosphate isomerase</fullName>
    </submittedName>
</protein>
<keyword evidence="3 5" id="KW-0413">Isomerase</keyword>
<feature type="active site" description="Proton acceptor" evidence="4">
    <location>
        <position position="66"/>
    </location>
</feature>
<evidence type="ECO:0000256" key="3">
    <source>
        <dbReference type="ARBA" id="ARBA00023235"/>
    </source>
</evidence>
<dbReference type="Proteomes" id="UP000674938">
    <property type="component" value="Unassembled WGS sequence"/>
</dbReference>
<dbReference type="GO" id="GO:0005988">
    <property type="term" value="P:lactose metabolic process"/>
    <property type="evidence" value="ECO:0007669"/>
    <property type="project" value="UniProtKB-KW"/>
</dbReference>
<proteinExistence type="inferred from homology"/>
<dbReference type="InterPro" id="IPR036569">
    <property type="entry name" value="RpiB_LacA_LacB_sf"/>
</dbReference>
<dbReference type="PANTHER" id="PTHR43732:SF1">
    <property type="entry name" value="RIBOSE 5-PHOSPHATE ISOMERASE"/>
    <property type="match status" value="1"/>
</dbReference>
<dbReference type="InterPro" id="IPR003500">
    <property type="entry name" value="RpiB_LacA_LacB"/>
</dbReference>
<dbReference type="PIRSF" id="PIRSF005384">
    <property type="entry name" value="RpiB_LacA_B"/>
    <property type="match status" value="1"/>
</dbReference>
<comment type="caution">
    <text evidence="5">The sequence shown here is derived from an EMBL/GenBank/DDBJ whole genome shotgun (WGS) entry which is preliminary data.</text>
</comment>
<evidence type="ECO:0000313" key="6">
    <source>
        <dbReference type="Proteomes" id="UP000674938"/>
    </source>
</evidence>